<dbReference type="PANTHER" id="PTHR32322">
    <property type="entry name" value="INNER MEMBRANE TRANSPORTER"/>
    <property type="match status" value="1"/>
</dbReference>
<feature type="transmembrane region" description="Helical" evidence="7">
    <location>
        <begin position="268"/>
        <end position="291"/>
    </location>
</feature>
<evidence type="ECO:0000256" key="7">
    <source>
        <dbReference type="SAM" id="Phobius"/>
    </source>
</evidence>
<keyword evidence="5 7" id="KW-1133">Transmembrane helix</keyword>
<evidence type="ECO:0000256" key="5">
    <source>
        <dbReference type="ARBA" id="ARBA00022989"/>
    </source>
</evidence>
<evidence type="ECO:0000313" key="10">
    <source>
        <dbReference type="Proteomes" id="UP000198860"/>
    </source>
</evidence>
<keyword evidence="3" id="KW-1003">Cell membrane</keyword>
<dbReference type="EMBL" id="FNIZ01000018">
    <property type="protein sequence ID" value="SDP42512.1"/>
    <property type="molecule type" value="Genomic_DNA"/>
</dbReference>
<reference evidence="10" key="1">
    <citation type="submission" date="2016-10" db="EMBL/GenBank/DDBJ databases">
        <authorList>
            <person name="Varghese N."/>
            <person name="Submissions S."/>
        </authorList>
    </citation>
    <scope>NUCLEOTIDE SEQUENCE [LARGE SCALE GENOMIC DNA]</scope>
    <source>
        <strain evidence="10">CGMCC 1.3703</strain>
    </source>
</reference>
<protein>
    <submittedName>
        <fullName evidence="9">Threonine/homoserine efflux transporter RhtA</fullName>
    </submittedName>
</protein>
<evidence type="ECO:0000256" key="1">
    <source>
        <dbReference type="ARBA" id="ARBA00004651"/>
    </source>
</evidence>
<feature type="domain" description="EamA" evidence="8">
    <location>
        <begin position="151"/>
        <end position="283"/>
    </location>
</feature>
<feature type="transmembrane region" description="Helical" evidence="7">
    <location>
        <begin position="152"/>
        <end position="171"/>
    </location>
</feature>
<keyword evidence="6 7" id="KW-0472">Membrane</keyword>
<dbReference type="InterPro" id="IPR000620">
    <property type="entry name" value="EamA_dom"/>
</dbReference>
<comment type="subcellular location">
    <subcellularLocation>
        <location evidence="1">Cell membrane</location>
        <topology evidence="1">Multi-pass membrane protein</topology>
    </subcellularLocation>
</comment>
<comment type="similarity">
    <text evidence="2">Belongs to the EamA transporter family.</text>
</comment>
<dbReference type="PANTHER" id="PTHR32322:SF18">
    <property type="entry name" value="S-ADENOSYLMETHIONINE_S-ADENOSYLHOMOCYSTEINE TRANSPORTER"/>
    <property type="match status" value="1"/>
</dbReference>
<proteinExistence type="inferred from homology"/>
<feature type="transmembrane region" description="Helical" evidence="7">
    <location>
        <begin position="67"/>
        <end position="87"/>
    </location>
</feature>
<evidence type="ECO:0000256" key="6">
    <source>
        <dbReference type="ARBA" id="ARBA00023136"/>
    </source>
</evidence>
<keyword evidence="4 7" id="KW-0812">Transmembrane</keyword>
<dbReference type="Pfam" id="PF00892">
    <property type="entry name" value="EamA"/>
    <property type="match status" value="2"/>
</dbReference>
<dbReference type="GO" id="GO:0005886">
    <property type="term" value="C:plasma membrane"/>
    <property type="evidence" value="ECO:0007669"/>
    <property type="project" value="UniProtKB-SubCell"/>
</dbReference>
<dbReference type="Proteomes" id="UP000198860">
    <property type="component" value="Unassembled WGS sequence"/>
</dbReference>
<feature type="transmembrane region" description="Helical" evidence="7">
    <location>
        <begin position="125"/>
        <end position="146"/>
    </location>
</feature>
<name>A0A1H0SL03_HALAD</name>
<dbReference type="InterPro" id="IPR037185">
    <property type="entry name" value="EmrE-like"/>
</dbReference>
<sequence>MKGKGITLVLIGAASFGFTPIFVKTGFSLGYTLGELNIVQMAIAFIFLWLISFFKRISLRGTSRGDLLKIMLTGTSVGLTSIFYYGAMQYLPASIAIILLFQFVWIGMIYEWIFTKVVPTKINFLSLVVTLLGVVCASGVIGGGFFDLPLAGLFLGLLSGFSYAGFVFFSGQVATKTDPIARSALMVTGSLILVLVVFIQDLPTLPLFDAQLWSIGAGVAFVGAVIPPLFFAQGAPLISGRLANVLSSIELPVAIISAMLILSESVSLVQWVGVILIVAAIFINELGGFWLKGNSARKSQTL</sequence>
<feature type="transmembrane region" description="Helical" evidence="7">
    <location>
        <begin position="93"/>
        <end position="113"/>
    </location>
</feature>
<gene>
    <name evidence="9" type="ORF">SAMN05421677_11882</name>
</gene>
<accession>A0A1H0SL03</accession>
<feature type="transmembrane region" description="Helical" evidence="7">
    <location>
        <begin position="183"/>
        <end position="200"/>
    </location>
</feature>
<dbReference type="RefSeq" id="WP_089653994.1">
    <property type="nucleotide sequence ID" value="NZ_FNIZ01000018.1"/>
</dbReference>
<feature type="transmembrane region" description="Helical" evidence="7">
    <location>
        <begin position="212"/>
        <end position="230"/>
    </location>
</feature>
<dbReference type="InterPro" id="IPR050638">
    <property type="entry name" value="AA-Vitamin_Transporters"/>
</dbReference>
<feature type="domain" description="EamA" evidence="8">
    <location>
        <begin position="4"/>
        <end position="137"/>
    </location>
</feature>
<feature type="transmembrane region" description="Helical" evidence="7">
    <location>
        <begin position="38"/>
        <end position="55"/>
    </location>
</feature>
<dbReference type="SUPFAM" id="SSF103481">
    <property type="entry name" value="Multidrug resistance efflux transporter EmrE"/>
    <property type="match status" value="2"/>
</dbReference>
<dbReference type="OrthoDB" id="3180815at2"/>
<evidence type="ECO:0000256" key="3">
    <source>
        <dbReference type="ARBA" id="ARBA00022475"/>
    </source>
</evidence>
<keyword evidence="10" id="KW-1185">Reference proteome</keyword>
<feature type="transmembrane region" description="Helical" evidence="7">
    <location>
        <begin position="242"/>
        <end position="262"/>
    </location>
</feature>
<evidence type="ECO:0000313" key="9">
    <source>
        <dbReference type="EMBL" id="SDP42512.1"/>
    </source>
</evidence>
<dbReference type="AlphaFoldDB" id="A0A1H0SL03"/>
<evidence type="ECO:0000256" key="4">
    <source>
        <dbReference type="ARBA" id="ARBA00022692"/>
    </source>
</evidence>
<evidence type="ECO:0000256" key="2">
    <source>
        <dbReference type="ARBA" id="ARBA00007362"/>
    </source>
</evidence>
<organism evidence="9 10">
    <name type="scientific">Halobacillus aidingensis</name>
    <dbReference type="NCBI Taxonomy" id="240303"/>
    <lineage>
        <taxon>Bacteria</taxon>
        <taxon>Bacillati</taxon>
        <taxon>Bacillota</taxon>
        <taxon>Bacilli</taxon>
        <taxon>Bacillales</taxon>
        <taxon>Bacillaceae</taxon>
        <taxon>Halobacillus</taxon>
    </lineage>
</organism>
<evidence type="ECO:0000259" key="8">
    <source>
        <dbReference type="Pfam" id="PF00892"/>
    </source>
</evidence>